<name>A0A8B8EVG7_CRAVI</name>
<dbReference type="Proteomes" id="UP000694844">
    <property type="component" value="Chromosome 1"/>
</dbReference>
<protein>
    <submittedName>
        <fullName evidence="2">Uncharacterized protein LOC111137046</fullName>
    </submittedName>
</protein>
<keyword evidence="1" id="KW-1185">Reference proteome</keyword>
<gene>
    <name evidence="2" type="primary">LOC111137046</name>
</gene>
<evidence type="ECO:0000313" key="1">
    <source>
        <dbReference type="Proteomes" id="UP000694844"/>
    </source>
</evidence>
<sequence>MTNRGKIYLVDSAFHLMCIDSKLDLLLIMECIGTLEMRKLKRNQWFPVHAWIQLQERLSRLTILPVVSQKMEQLPYSDCAESSCSKLHRSRSILDFISLSYQESIWTSMYISSWCERQKRGKLVKDLSRGIVAFVAFYWDELLVHVNSSWDSEIVEKSSPWITVFQ</sequence>
<dbReference type="AlphaFoldDB" id="A0A8B8EVG7"/>
<organism evidence="1 2">
    <name type="scientific">Crassostrea virginica</name>
    <name type="common">Eastern oyster</name>
    <dbReference type="NCBI Taxonomy" id="6565"/>
    <lineage>
        <taxon>Eukaryota</taxon>
        <taxon>Metazoa</taxon>
        <taxon>Spiralia</taxon>
        <taxon>Lophotrochozoa</taxon>
        <taxon>Mollusca</taxon>
        <taxon>Bivalvia</taxon>
        <taxon>Autobranchia</taxon>
        <taxon>Pteriomorphia</taxon>
        <taxon>Ostreida</taxon>
        <taxon>Ostreoidea</taxon>
        <taxon>Ostreidae</taxon>
        <taxon>Crassostrea</taxon>
    </lineage>
</organism>
<dbReference type="RefSeq" id="XP_022343985.1">
    <property type="nucleotide sequence ID" value="XM_022488277.1"/>
</dbReference>
<dbReference type="KEGG" id="cvn:111137046"/>
<evidence type="ECO:0000313" key="2">
    <source>
        <dbReference type="RefSeq" id="XP_022343985.1"/>
    </source>
</evidence>
<proteinExistence type="predicted"/>
<accession>A0A8B8EVG7</accession>
<reference evidence="1" key="1">
    <citation type="submission" date="2024-06" db="UniProtKB">
        <authorList>
            <consortium name="RefSeq"/>
        </authorList>
    </citation>
    <scope>NUCLEOTIDE SEQUENCE [LARGE SCALE GENOMIC DNA]</scope>
</reference>
<reference evidence="2" key="2">
    <citation type="submission" date="2025-08" db="UniProtKB">
        <authorList>
            <consortium name="RefSeq"/>
        </authorList>
    </citation>
    <scope>IDENTIFICATION</scope>
    <source>
        <tissue evidence="2">Whole sample</tissue>
    </source>
</reference>
<dbReference type="GeneID" id="111137046"/>